<dbReference type="AlphaFoldDB" id="A0A6H5GFC4"/>
<proteinExistence type="predicted"/>
<keyword evidence="3" id="KW-1185">Reference proteome</keyword>
<feature type="compositionally biased region" description="Basic and acidic residues" evidence="1">
    <location>
        <begin position="363"/>
        <end position="375"/>
    </location>
</feature>
<dbReference type="OrthoDB" id="6426624at2759"/>
<accession>A0A6H5GFC4</accession>
<evidence type="ECO:0000313" key="3">
    <source>
        <dbReference type="Proteomes" id="UP000479000"/>
    </source>
</evidence>
<gene>
    <name evidence="2" type="ORF">NTEN_LOCUS7467</name>
</gene>
<reference evidence="2 3" key="1">
    <citation type="submission" date="2020-02" db="EMBL/GenBank/DDBJ databases">
        <authorList>
            <person name="Ferguson B K."/>
        </authorList>
    </citation>
    <scope>NUCLEOTIDE SEQUENCE [LARGE SCALE GENOMIC DNA]</scope>
</reference>
<feature type="compositionally biased region" description="Basic residues" evidence="1">
    <location>
        <begin position="212"/>
        <end position="222"/>
    </location>
</feature>
<name>A0A6H5GFC4_9HEMI</name>
<evidence type="ECO:0000256" key="1">
    <source>
        <dbReference type="SAM" id="MobiDB-lite"/>
    </source>
</evidence>
<evidence type="ECO:0000313" key="2">
    <source>
        <dbReference type="EMBL" id="CAB0001680.1"/>
    </source>
</evidence>
<sequence length="435" mass="49119">MLKLSIQSTDDAPILLSTTRYFESEDELRLYFDKPIIKDPWLEPPLEFQDTPPPWTRRALTPTPASFLSPGTSASSLSLSLLRTSSSHNSLSVPMAKRADDSSFITSAMSHDVLTDLYNVPIDSDIYTLPIDTIRPRSNHRKRHYRHNGKKRRRHTANPEFHENDQEPPAGCNNKRLSAPANPEPVHMTLQEVRQFLHTLYNGNQNDGRQPQSKRKHKKKAKTIADEKPVKELTNASTNNGNGTKTSLSHILKQTLCNMFRVKKQTTSCLSGVDDKENNNERLLMLGVPKMLPPLQERALPPLPDKTTTSIPTLITKESAIDFASSIEKVKDQHLGPRQITDHEDISATLPSTASYSSGLHPPSERPPRSRLDHSLSDQNQDILRNSFSHLEEKKKINIQQLLEPQELISATRTRYNNNNNNNNSDEVALVFTGR</sequence>
<feature type="region of interest" description="Disordered" evidence="1">
    <location>
        <begin position="350"/>
        <end position="375"/>
    </location>
</feature>
<feature type="region of interest" description="Disordered" evidence="1">
    <location>
        <begin position="202"/>
        <end position="224"/>
    </location>
</feature>
<organism evidence="2 3">
    <name type="scientific">Nesidiocoris tenuis</name>
    <dbReference type="NCBI Taxonomy" id="355587"/>
    <lineage>
        <taxon>Eukaryota</taxon>
        <taxon>Metazoa</taxon>
        <taxon>Ecdysozoa</taxon>
        <taxon>Arthropoda</taxon>
        <taxon>Hexapoda</taxon>
        <taxon>Insecta</taxon>
        <taxon>Pterygota</taxon>
        <taxon>Neoptera</taxon>
        <taxon>Paraneoptera</taxon>
        <taxon>Hemiptera</taxon>
        <taxon>Heteroptera</taxon>
        <taxon>Panheteroptera</taxon>
        <taxon>Cimicomorpha</taxon>
        <taxon>Miridae</taxon>
        <taxon>Dicyphina</taxon>
        <taxon>Nesidiocoris</taxon>
    </lineage>
</organism>
<feature type="compositionally biased region" description="Basic residues" evidence="1">
    <location>
        <begin position="138"/>
        <end position="156"/>
    </location>
</feature>
<dbReference type="EMBL" id="CADCXU010011279">
    <property type="protein sequence ID" value="CAB0001680.1"/>
    <property type="molecule type" value="Genomic_DNA"/>
</dbReference>
<protein>
    <submittedName>
        <fullName evidence="2">Uncharacterized protein</fullName>
    </submittedName>
</protein>
<feature type="region of interest" description="Disordered" evidence="1">
    <location>
        <begin position="138"/>
        <end position="181"/>
    </location>
</feature>
<feature type="compositionally biased region" description="Polar residues" evidence="1">
    <location>
        <begin position="202"/>
        <end position="211"/>
    </location>
</feature>
<dbReference type="Proteomes" id="UP000479000">
    <property type="component" value="Unassembled WGS sequence"/>
</dbReference>